<evidence type="ECO:0000313" key="2">
    <source>
        <dbReference type="EMBL" id="TKI03546.1"/>
    </source>
</evidence>
<evidence type="ECO:0000256" key="1">
    <source>
        <dbReference type="SAM" id="MobiDB-lite"/>
    </source>
</evidence>
<keyword evidence="3" id="KW-1185">Reference proteome</keyword>
<dbReference type="RefSeq" id="WP_136992286.1">
    <property type="nucleotide sequence ID" value="NZ_SZPQ01000041.1"/>
</dbReference>
<organism evidence="2 3">
    <name type="scientific">Martelella alba</name>
    <dbReference type="NCBI Taxonomy" id="2590451"/>
    <lineage>
        <taxon>Bacteria</taxon>
        <taxon>Pseudomonadati</taxon>
        <taxon>Pseudomonadota</taxon>
        <taxon>Alphaproteobacteria</taxon>
        <taxon>Hyphomicrobiales</taxon>
        <taxon>Aurantimonadaceae</taxon>
        <taxon>Martelella</taxon>
    </lineage>
</organism>
<sequence>MSESKELVLVSLPATPTDLEAAFISDDYISNLIAEITQKASSVVGDINTTKGRGVYISMSSNVRKTKAAIDEAGKNLVAEMKKRPALVDASRKRVRDALDELAVEIRRPVTEWEQAEEDRKETIRKRLAYLRALGDVIDDAGNYLDSVDIQGRLAEAKLVALDDKWQEFATEAGVAKDATVRKLELAFTEARKREEETAELERLRKEAEEKSQREREERLKREAAEQAKQEAEARAKAEIEAAARREAEARAAQERAERERIEAQQRAEREAIEAQERAEREKQVAIDAERLRAQQEAEAREQARIAEVQRIADEKAKREANKEHRRTVNRAAVSALINAGVPEECAKKCITEIALGNIPAVQINY</sequence>
<evidence type="ECO:0008006" key="4">
    <source>
        <dbReference type="Google" id="ProtNLM"/>
    </source>
</evidence>
<dbReference type="EMBL" id="SZPQ01000041">
    <property type="protein sequence ID" value="TKI03546.1"/>
    <property type="molecule type" value="Genomic_DNA"/>
</dbReference>
<name>A0ABY2SF71_9HYPH</name>
<proteinExistence type="predicted"/>
<gene>
    <name evidence="2" type="ORF">FCN80_20930</name>
</gene>
<evidence type="ECO:0000313" key="3">
    <source>
        <dbReference type="Proteomes" id="UP000305202"/>
    </source>
</evidence>
<comment type="caution">
    <text evidence="2">The sequence shown here is derived from an EMBL/GenBank/DDBJ whole genome shotgun (WGS) entry which is preliminary data.</text>
</comment>
<protein>
    <recommendedName>
        <fullName evidence="4">TolA protein</fullName>
    </recommendedName>
</protein>
<reference evidence="2 3" key="1">
    <citation type="submission" date="2019-04" db="EMBL/GenBank/DDBJ databases">
        <authorList>
            <person name="Li M."/>
            <person name="Gao C."/>
        </authorList>
    </citation>
    <scope>NUCLEOTIDE SEQUENCE [LARGE SCALE GENOMIC DNA]</scope>
    <source>
        <strain evidence="2 3">BGMRC 2031</strain>
    </source>
</reference>
<feature type="region of interest" description="Disordered" evidence="1">
    <location>
        <begin position="197"/>
        <end position="263"/>
    </location>
</feature>
<dbReference type="Proteomes" id="UP000305202">
    <property type="component" value="Unassembled WGS sequence"/>
</dbReference>
<accession>A0ABY2SF71</accession>